<dbReference type="AlphaFoldDB" id="A0A512PG14"/>
<sequence length="278" mass="30168">MNQSGENDPRPDPATWDVRALAGLTDEEKSARWNAMLERAIEEELAEDGPLRPGDISTTKGSDVPMVITTAWHDVARESLSTFARVVDSRLHTTNLPSTAPRAARLLTAPMLHLPLGKLPVQLPVLSRLNAATTCAAGPIAATGGTVLVLIPLDPTVTSATTTSTTLVVDTFWLRLLTITFDDARPDLIVLEQVTPQTAANPHQYQASVLCDLAARVVDNLARPRNPRRPWLTRRTGRGTWLATPLPDPPTDPLPPPPPAPDTRTSPPHSRSRDEDSR</sequence>
<proteinExistence type="predicted"/>
<keyword evidence="3" id="KW-1185">Reference proteome</keyword>
<evidence type="ECO:0000313" key="2">
    <source>
        <dbReference type="EMBL" id="GEP70149.1"/>
    </source>
</evidence>
<dbReference type="OrthoDB" id="5242558at2"/>
<evidence type="ECO:0000313" key="3">
    <source>
        <dbReference type="Proteomes" id="UP000321798"/>
    </source>
</evidence>
<accession>A0A512PG14</accession>
<feature type="region of interest" description="Disordered" evidence="1">
    <location>
        <begin position="225"/>
        <end position="278"/>
    </location>
</feature>
<feature type="compositionally biased region" description="Pro residues" evidence="1">
    <location>
        <begin position="246"/>
        <end position="261"/>
    </location>
</feature>
<dbReference type="Proteomes" id="UP000321798">
    <property type="component" value="Unassembled WGS sequence"/>
</dbReference>
<comment type="caution">
    <text evidence="2">The sequence shown here is derived from an EMBL/GenBank/DDBJ whole genome shotgun (WGS) entry which is preliminary data.</text>
</comment>
<organism evidence="2 3">
    <name type="scientific">Cellulomonas soli</name>
    <dbReference type="NCBI Taxonomy" id="931535"/>
    <lineage>
        <taxon>Bacteria</taxon>
        <taxon>Bacillati</taxon>
        <taxon>Actinomycetota</taxon>
        <taxon>Actinomycetes</taxon>
        <taxon>Micrococcales</taxon>
        <taxon>Cellulomonadaceae</taxon>
        <taxon>Cellulomonas</taxon>
    </lineage>
</organism>
<dbReference type="RefSeq" id="WP_146953942.1">
    <property type="nucleotide sequence ID" value="NZ_BAABBJ010000014.1"/>
</dbReference>
<reference evidence="2 3" key="1">
    <citation type="submission" date="2019-07" db="EMBL/GenBank/DDBJ databases">
        <title>Whole genome shotgun sequence of Cellulomonas soli NBRC 109434.</title>
        <authorList>
            <person name="Hosoyama A."/>
            <person name="Uohara A."/>
            <person name="Ohji S."/>
            <person name="Ichikawa N."/>
        </authorList>
    </citation>
    <scope>NUCLEOTIDE SEQUENCE [LARGE SCALE GENOMIC DNA]</scope>
    <source>
        <strain evidence="2 3">NBRC 109434</strain>
    </source>
</reference>
<dbReference type="EMBL" id="BKAL01000011">
    <property type="protein sequence ID" value="GEP70149.1"/>
    <property type="molecule type" value="Genomic_DNA"/>
</dbReference>
<name>A0A512PG14_9CELL</name>
<gene>
    <name evidence="2" type="ORF">CSO01_28640</name>
</gene>
<protein>
    <submittedName>
        <fullName evidence="2">Uncharacterized protein</fullName>
    </submittedName>
</protein>
<evidence type="ECO:0000256" key="1">
    <source>
        <dbReference type="SAM" id="MobiDB-lite"/>
    </source>
</evidence>
<feature type="compositionally biased region" description="Basic residues" evidence="1">
    <location>
        <begin position="225"/>
        <end position="237"/>
    </location>
</feature>